<dbReference type="Proteomes" id="UP001208689">
    <property type="component" value="Chromosome"/>
</dbReference>
<feature type="domain" description="Ribbon-helix-helix protein CopG" evidence="1">
    <location>
        <begin position="15"/>
        <end position="46"/>
    </location>
</feature>
<dbReference type="Pfam" id="PF08753">
    <property type="entry name" value="NikR_C"/>
    <property type="match status" value="1"/>
</dbReference>
<dbReference type="Pfam" id="PF01402">
    <property type="entry name" value="RHH_1"/>
    <property type="match status" value="1"/>
</dbReference>
<organism evidence="3 4">
    <name type="scientific">Candidatus Lokiarchaeum ossiferum</name>
    <dbReference type="NCBI Taxonomy" id="2951803"/>
    <lineage>
        <taxon>Archaea</taxon>
        <taxon>Promethearchaeati</taxon>
        <taxon>Promethearchaeota</taxon>
        <taxon>Promethearchaeia</taxon>
        <taxon>Promethearchaeales</taxon>
        <taxon>Promethearchaeaceae</taxon>
        <taxon>Candidatus Lokiarchaeum</taxon>
    </lineage>
</organism>
<dbReference type="PANTHER" id="PTHR34719">
    <property type="entry name" value="NICKEL-RESPONSIVE REGULATOR"/>
    <property type="match status" value="1"/>
</dbReference>
<dbReference type="InterPro" id="IPR014864">
    <property type="entry name" value="TF_NikR_Ni-bd_C"/>
</dbReference>
<reference evidence="3" key="1">
    <citation type="submission" date="2022-09" db="EMBL/GenBank/DDBJ databases">
        <title>Actin cytoskeleton and complex cell architecture in an #Asgard archaeon.</title>
        <authorList>
            <person name="Ponce Toledo R.I."/>
            <person name="Schleper C."/>
            <person name="Rodrigues Oliveira T."/>
            <person name="Wollweber F."/>
            <person name="Xu J."/>
            <person name="Rittmann S."/>
            <person name="Klingl A."/>
            <person name="Pilhofer M."/>
        </authorList>
    </citation>
    <scope>NUCLEOTIDE SEQUENCE</scope>
    <source>
        <strain evidence="3">B-35</strain>
    </source>
</reference>
<keyword evidence="4" id="KW-1185">Reference proteome</keyword>
<dbReference type="Gene3D" id="3.30.70.1150">
    <property type="entry name" value="ACT-like. Chain A, domain 2"/>
    <property type="match status" value="1"/>
</dbReference>
<evidence type="ECO:0000259" key="2">
    <source>
        <dbReference type="Pfam" id="PF08753"/>
    </source>
</evidence>
<evidence type="ECO:0000259" key="1">
    <source>
        <dbReference type="Pfam" id="PF01402"/>
    </source>
</evidence>
<dbReference type="PANTHER" id="PTHR34719:SF2">
    <property type="entry name" value="NICKEL-RESPONSIVE REGULATOR"/>
    <property type="match status" value="1"/>
</dbReference>
<evidence type="ECO:0000313" key="4">
    <source>
        <dbReference type="Proteomes" id="UP001208689"/>
    </source>
</evidence>
<sequence length="181" mass="20785">MDSEKKEASKKNEYERFSVSVPADLNEKFEVLRGQLNLSRSDAIRKGMRLFLNQESIKYLDDPKVTKGNVLGTISYIEKAHTHYHDAAGHHHHDHDEKKTNLSDSDSYYFPVEQLEFIKANDLQHHFLDIIVSTTHIHAGPEKCMLIIAVNGSYSRVQELIGGLSHFKTIETIKFSPLEMY</sequence>
<dbReference type="SUPFAM" id="SSF55021">
    <property type="entry name" value="ACT-like"/>
    <property type="match status" value="1"/>
</dbReference>
<feature type="domain" description="Transcription factor NikR nickel binding C-terminal" evidence="2">
    <location>
        <begin position="121"/>
        <end position="175"/>
    </location>
</feature>
<dbReference type="InterPro" id="IPR027271">
    <property type="entry name" value="Acetolactate_synth/TF_NikR_C"/>
</dbReference>
<dbReference type="InterPro" id="IPR050192">
    <property type="entry name" value="CopG/NikR_regulator"/>
</dbReference>
<gene>
    <name evidence="3" type="ORF">NEF87_003520</name>
</gene>
<evidence type="ECO:0000313" key="3">
    <source>
        <dbReference type="EMBL" id="UYP47235.1"/>
    </source>
</evidence>
<dbReference type="CDD" id="cd22231">
    <property type="entry name" value="RHH_NikR_HicB-like"/>
    <property type="match status" value="1"/>
</dbReference>
<dbReference type="InterPro" id="IPR002145">
    <property type="entry name" value="CopG"/>
</dbReference>
<dbReference type="EMBL" id="CP104013">
    <property type="protein sequence ID" value="UYP47235.1"/>
    <property type="molecule type" value="Genomic_DNA"/>
</dbReference>
<dbReference type="InterPro" id="IPR045865">
    <property type="entry name" value="ACT-like_dom_sf"/>
</dbReference>
<accession>A0ABY6HUP2</accession>
<name>A0ABY6HUP2_9ARCH</name>
<protein>
    <submittedName>
        <fullName evidence="3">Nickel-responsive regulator</fullName>
    </submittedName>
</protein>
<proteinExistence type="predicted"/>